<organism evidence="1 2">
    <name type="scientific">Stackebrandtia nassauensis (strain DSM 44728 / CIP 108903 / NRRL B-16338 / NBRC 102104 / LLR-40K-21)</name>
    <dbReference type="NCBI Taxonomy" id="446470"/>
    <lineage>
        <taxon>Bacteria</taxon>
        <taxon>Bacillati</taxon>
        <taxon>Actinomycetota</taxon>
        <taxon>Actinomycetes</taxon>
        <taxon>Glycomycetales</taxon>
        <taxon>Glycomycetaceae</taxon>
        <taxon>Stackebrandtia</taxon>
    </lineage>
</organism>
<evidence type="ECO:0000313" key="1">
    <source>
        <dbReference type="EMBL" id="ADD42596.1"/>
    </source>
</evidence>
<dbReference type="STRING" id="446470.Snas_2921"/>
<protein>
    <recommendedName>
        <fullName evidence="3">Glycosyltransferase</fullName>
    </recommendedName>
</protein>
<dbReference type="Gene3D" id="3.90.550.10">
    <property type="entry name" value="Spore Coat Polysaccharide Biosynthesis Protein SpsA, Chain A"/>
    <property type="match status" value="1"/>
</dbReference>
<reference evidence="1 2" key="1">
    <citation type="journal article" date="2009" name="Stand. Genomic Sci.">
        <title>Complete genome sequence of Stackebrandtia nassauensis type strain (LLR-40K-21).</title>
        <authorList>
            <person name="Munk C."/>
            <person name="Lapidus A."/>
            <person name="Copeland A."/>
            <person name="Jando M."/>
            <person name="Mayilraj S."/>
            <person name="Glavina Del Rio T."/>
            <person name="Nolan M."/>
            <person name="Chen F."/>
            <person name="Lucas S."/>
            <person name="Tice H."/>
            <person name="Cheng J.F."/>
            <person name="Han C."/>
            <person name="Detter J.C."/>
            <person name="Bruce D."/>
            <person name="Goodwin L."/>
            <person name="Chain P."/>
            <person name="Pitluck S."/>
            <person name="Goker M."/>
            <person name="Ovchinikova G."/>
            <person name="Pati A."/>
            <person name="Ivanova N."/>
            <person name="Mavromatis K."/>
            <person name="Chen A."/>
            <person name="Palaniappan K."/>
            <person name="Land M."/>
            <person name="Hauser L."/>
            <person name="Chang Y.J."/>
            <person name="Jeffries C.D."/>
            <person name="Bristow J."/>
            <person name="Eisen J.A."/>
            <person name="Markowitz V."/>
            <person name="Hugenholtz P."/>
            <person name="Kyrpides N.C."/>
            <person name="Klenk H.P."/>
        </authorList>
    </citation>
    <scope>NUCLEOTIDE SEQUENCE [LARGE SCALE GENOMIC DNA]</scope>
    <source>
        <strain evidence="2">DSM 44728 / CIP 108903 / NRRL B-16338 / NBRC 102104 / LLR-40K-21</strain>
    </source>
</reference>
<evidence type="ECO:0000313" key="2">
    <source>
        <dbReference type="Proteomes" id="UP000000844"/>
    </source>
</evidence>
<dbReference type="EMBL" id="CP001778">
    <property type="protein sequence ID" value="ADD42596.1"/>
    <property type="molecule type" value="Genomic_DNA"/>
</dbReference>
<dbReference type="InterPro" id="IPR029044">
    <property type="entry name" value="Nucleotide-diphossugar_trans"/>
</dbReference>
<dbReference type="Proteomes" id="UP000000844">
    <property type="component" value="Chromosome"/>
</dbReference>
<dbReference type="PANTHER" id="PTHR36529:SF1">
    <property type="entry name" value="GLYCOSYLTRANSFERASE"/>
    <property type="match status" value="1"/>
</dbReference>
<sequence length="211" mass="22747">MTNLLIIAKQPLPGRVKTRLSPRYSPAEAARLAEAALSDTLTVAAGLAAERRVLVLDGEPGDWLPSGFEVIPQHGHGLDERLANAFDDCGGTSLLIGMDTPQVTHEMLAPVVESGDWDCDAWFGPAADGGFWALGLRRPDRRLLLGVPMSQDHTGVVQRQRLVDVGLRVRDLLPLRDVDTPGDVDTVAALAPDSRFAATARRLRHPRKAAA</sequence>
<dbReference type="HOGENOM" id="CLU_075662_0_0_11"/>
<keyword evidence="2" id="KW-1185">Reference proteome</keyword>
<dbReference type="RefSeq" id="WP_013018167.1">
    <property type="nucleotide sequence ID" value="NC_013947.1"/>
</dbReference>
<dbReference type="KEGG" id="sna:Snas_2921"/>
<accession>D3Q9B4</accession>
<dbReference type="Pfam" id="PF09837">
    <property type="entry name" value="DUF2064"/>
    <property type="match status" value="1"/>
</dbReference>
<dbReference type="AlphaFoldDB" id="D3Q9B4"/>
<dbReference type="eggNOG" id="COG3222">
    <property type="taxonomic scope" value="Bacteria"/>
</dbReference>
<dbReference type="OrthoDB" id="9798250at2"/>
<dbReference type="SUPFAM" id="SSF53448">
    <property type="entry name" value="Nucleotide-diphospho-sugar transferases"/>
    <property type="match status" value="1"/>
</dbReference>
<evidence type="ECO:0008006" key="3">
    <source>
        <dbReference type="Google" id="ProtNLM"/>
    </source>
</evidence>
<dbReference type="InterPro" id="IPR018641">
    <property type="entry name" value="Trfase_1_rSAM/seldom-assoc"/>
</dbReference>
<gene>
    <name evidence="1" type="ordered locus">Snas_2921</name>
</gene>
<dbReference type="PANTHER" id="PTHR36529">
    <property type="entry name" value="SLL1095 PROTEIN"/>
    <property type="match status" value="1"/>
</dbReference>
<proteinExistence type="predicted"/>
<name>D3Q9B4_STANL</name>